<comment type="similarity">
    <text evidence="1">Belongs to the UPF0065 (bug) family.</text>
</comment>
<organism evidence="3 4">
    <name type="scientific">Roseinatronobacter ekhonensis</name>
    <dbReference type="NCBI Taxonomy" id="254356"/>
    <lineage>
        <taxon>Bacteria</taxon>
        <taxon>Pseudomonadati</taxon>
        <taxon>Pseudomonadota</taxon>
        <taxon>Alphaproteobacteria</taxon>
        <taxon>Rhodobacterales</taxon>
        <taxon>Paracoccaceae</taxon>
        <taxon>Roseinatronobacter</taxon>
    </lineage>
</organism>
<protein>
    <recommendedName>
        <fullName evidence="5">Tripartite tricarboxylate transporter family receptor</fullName>
    </recommendedName>
</protein>
<dbReference type="CDD" id="cd07012">
    <property type="entry name" value="PBP2_Bug_TTT"/>
    <property type="match status" value="1"/>
</dbReference>
<feature type="chain" id="PRO_5017185584" description="Tripartite tricarboxylate transporter family receptor" evidence="2">
    <location>
        <begin position="23"/>
        <end position="316"/>
    </location>
</feature>
<feature type="signal peptide" evidence="2">
    <location>
        <begin position="1"/>
        <end position="22"/>
    </location>
</feature>
<sequence length="316" mass="33880">MKKTMNTSFACMLGAAAGVALAAPAYAQDFPERAIEYIIPFNPGGESDITARMQEPMMEEALGVGVNVRHQPGGGGAVAWAEFQGNAEPDGHEIIGINLPHIVGQPIQRDNAGYETEGFDIITWFHFTPHVLVVRADSPFQSLEDLVAFAKENPQSLTVGGSGTFSGNHLETLRMEQLTEADVTYIPFTGTGPLPAAILGGHVGAVISNSTLGVQMGDDVRVLAVAAEERLDVLPDAPTFTELGYDIVGGTFRGVAAPKGTPQERIDMLADLFTDMNETMAERQVPMGFQMTDIRGQAAVDLLARLRDQYGDFLTQ</sequence>
<evidence type="ECO:0000256" key="2">
    <source>
        <dbReference type="SAM" id="SignalP"/>
    </source>
</evidence>
<gene>
    <name evidence="3" type="ORF">ROE7235_00214</name>
</gene>
<dbReference type="PANTHER" id="PTHR42928">
    <property type="entry name" value="TRICARBOXYLATE-BINDING PROTEIN"/>
    <property type="match status" value="1"/>
</dbReference>
<dbReference type="EMBL" id="UIHC01000002">
    <property type="protein sequence ID" value="SUZ30491.1"/>
    <property type="molecule type" value="Genomic_DNA"/>
</dbReference>
<evidence type="ECO:0008006" key="5">
    <source>
        <dbReference type="Google" id="ProtNLM"/>
    </source>
</evidence>
<dbReference type="RefSeq" id="WP_220669528.1">
    <property type="nucleotide sequence ID" value="NZ_UIHC01000002.1"/>
</dbReference>
<proteinExistence type="inferred from homology"/>
<dbReference type="Gene3D" id="3.40.190.150">
    <property type="entry name" value="Bordetella uptake gene, domain 1"/>
    <property type="match status" value="1"/>
</dbReference>
<dbReference type="InterPro" id="IPR042100">
    <property type="entry name" value="Bug_dom1"/>
</dbReference>
<dbReference type="Gene3D" id="3.40.190.10">
    <property type="entry name" value="Periplasmic binding protein-like II"/>
    <property type="match status" value="1"/>
</dbReference>
<dbReference type="Proteomes" id="UP000272908">
    <property type="component" value="Unassembled WGS sequence"/>
</dbReference>
<keyword evidence="2" id="KW-0732">Signal</keyword>
<evidence type="ECO:0000313" key="4">
    <source>
        <dbReference type="Proteomes" id="UP000272908"/>
    </source>
</evidence>
<dbReference type="InterPro" id="IPR005064">
    <property type="entry name" value="BUG"/>
</dbReference>
<dbReference type="PIRSF" id="PIRSF017082">
    <property type="entry name" value="YflP"/>
    <property type="match status" value="1"/>
</dbReference>
<dbReference type="SUPFAM" id="SSF53850">
    <property type="entry name" value="Periplasmic binding protein-like II"/>
    <property type="match status" value="1"/>
</dbReference>
<name>A0A3B0M2V8_9RHOB</name>
<dbReference type="Pfam" id="PF03401">
    <property type="entry name" value="TctC"/>
    <property type="match status" value="1"/>
</dbReference>
<evidence type="ECO:0000256" key="1">
    <source>
        <dbReference type="ARBA" id="ARBA00006987"/>
    </source>
</evidence>
<dbReference type="AlphaFoldDB" id="A0A3B0M2V8"/>
<keyword evidence="4" id="KW-1185">Reference proteome</keyword>
<dbReference type="PANTHER" id="PTHR42928:SF5">
    <property type="entry name" value="BLR1237 PROTEIN"/>
    <property type="match status" value="1"/>
</dbReference>
<reference evidence="4" key="1">
    <citation type="submission" date="2018-08" db="EMBL/GenBank/DDBJ databases">
        <authorList>
            <person name="Rodrigo-Torres L."/>
            <person name="Arahal R. D."/>
            <person name="Lucena T."/>
        </authorList>
    </citation>
    <scope>NUCLEOTIDE SEQUENCE [LARGE SCALE GENOMIC DNA]</scope>
    <source>
        <strain evidence="4">CECT 7235</strain>
    </source>
</reference>
<accession>A0A3B0M2V8</accession>
<evidence type="ECO:0000313" key="3">
    <source>
        <dbReference type="EMBL" id="SUZ30491.1"/>
    </source>
</evidence>